<feature type="transmembrane region" description="Helical" evidence="1">
    <location>
        <begin position="76"/>
        <end position="96"/>
    </location>
</feature>
<dbReference type="HOGENOM" id="CLU_2304246_0_0_12"/>
<keyword evidence="1" id="KW-1133">Transmembrane helix</keyword>
<keyword evidence="1" id="KW-0812">Transmembrane</keyword>
<dbReference type="EMBL" id="CP003282">
    <property type="protein sequence ID" value="AFG37428.1"/>
    <property type="molecule type" value="Genomic_DNA"/>
</dbReference>
<accession>H9UIT5</accession>
<evidence type="ECO:0000313" key="3">
    <source>
        <dbReference type="Proteomes" id="UP000007383"/>
    </source>
</evidence>
<feature type="transmembrane region" description="Helical" evidence="1">
    <location>
        <begin position="40"/>
        <end position="70"/>
    </location>
</feature>
<keyword evidence="3" id="KW-1185">Reference proteome</keyword>
<evidence type="ECO:0000256" key="1">
    <source>
        <dbReference type="SAM" id="Phobius"/>
    </source>
</evidence>
<evidence type="ECO:0000313" key="2">
    <source>
        <dbReference type="EMBL" id="AFG37428.1"/>
    </source>
</evidence>
<sequence length="100" mass="11023">MERFFDFAPWLAFGIIICIYLIVLKFLLFDQDSNMVHRKFNVVIAVVGILSIDISVIVAVLSCLGLIGFVTPEQSVAVGTGIAGIFILLAVVVNRWPVKK</sequence>
<proteinExistence type="predicted"/>
<dbReference type="Proteomes" id="UP000007383">
    <property type="component" value="Chromosome"/>
</dbReference>
<feature type="transmembrane region" description="Helical" evidence="1">
    <location>
        <begin position="7"/>
        <end position="28"/>
    </location>
</feature>
<reference evidence="3" key="1">
    <citation type="journal article" date="2013" name="Stand. Genomic Sci.">
        <title>Complete genome sequence of the halophilic bacterium Spirochaeta africana type strain (Z-7692(T)) from the alkaline Lake Magadi in the East African Rift.</title>
        <authorList>
            <person name="Liolos K."/>
            <person name="Abt B."/>
            <person name="Scheuner C."/>
            <person name="Teshima H."/>
            <person name="Held B."/>
            <person name="Lapidus A."/>
            <person name="Nolan M."/>
            <person name="Lucas S."/>
            <person name="Deshpande S."/>
            <person name="Cheng J.F."/>
            <person name="Tapia R."/>
            <person name="Goodwin L.A."/>
            <person name="Pitluck S."/>
            <person name="Pagani I."/>
            <person name="Ivanova N."/>
            <person name="Mavromatis K."/>
            <person name="Mikhailova N."/>
            <person name="Huntemann M."/>
            <person name="Pati A."/>
            <person name="Chen A."/>
            <person name="Palaniappan K."/>
            <person name="Land M."/>
            <person name="Rohde M."/>
            <person name="Tindall B.J."/>
            <person name="Detter J.C."/>
            <person name="Goker M."/>
            <person name="Bristow J."/>
            <person name="Eisen J.A."/>
            <person name="Markowitz V."/>
            <person name="Hugenholtz P."/>
            <person name="Woyke T."/>
            <person name="Klenk H.P."/>
            <person name="Kyrpides N.C."/>
        </authorList>
    </citation>
    <scope>NUCLEOTIDE SEQUENCE</scope>
    <source>
        <strain evidence="3">ATCC 700263 / DSM 8902 / Z-7692</strain>
    </source>
</reference>
<dbReference type="AlphaFoldDB" id="H9UIT5"/>
<dbReference type="KEGG" id="sfc:Spiaf_1362"/>
<organism evidence="2 3">
    <name type="scientific">Spirochaeta africana (strain ATCC 700263 / DSM 8902 / Z-7692)</name>
    <dbReference type="NCBI Taxonomy" id="889378"/>
    <lineage>
        <taxon>Bacteria</taxon>
        <taxon>Pseudomonadati</taxon>
        <taxon>Spirochaetota</taxon>
        <taxon>Spirochaetia</taxon>
        <taxon>Spirochaetales</taxon>
        <taxon>Spirochaetaceae</taxon>
        <taxon>Spirochaeta</taxon>
    </lineage>
</organism>
<dbReference type="STRING" id="889378.Spiaf_1362"/>
<protein>
    <submittedName>
        <fullName evidence="2">Uncharacterized protein</fullName>
    </submittedName>
</protein>
<gene>
    <name evidence="2" type="ordered locus">Spiaf_1362</name>
</gene>
<keyword evidence="1" id="KW-0472">Membrane</keyword>
<name>H9UIT5_SPIAZ</name>
<dbReference type="RefSeq" id="WP_014455415.1">
    <property type="nucleotide sequence ID" value="NC_017098.1"/>
</dbReference>